<proteinExistence type="predicted"/>
<dbReference type="PANTHER" id="PTHR35446:SF2">
    <property type="entry name" value="CARBOXYMUCONOLACTONE DECARBOXYLASE-LIKE DOMAIN-CONTAINING PROTEIN"/>
    <property type="match status" value="1"/>
</dbReference>
<dbReference type="PANTHER" id="PTHR35446">
    <property type="entry name" value="SI:CH211-175M2.5"/>
    <property type="match status" value="1"/>
</dbReference>
<dbReference type="KEGG" id="meso:BSQ44_15435"/>
<dbReference type="Gene3D" id="1.20.1290.10">
    <property type="entry name" value="AhpD-like"/>
    <property type="match status" value="1"/>
</dbReference>
<dbReference type="NCBIfam" id="TIGR00778">
    <property type="entry name" value="ahpD_dom"/>
    <property type="match status" value="1"/>
</dbReference>
<keyword evidence="2" id="KW-0575">Peroxidase</keyword>
<dbReference type="STRING" id="1670800.BSQ44_15435"/>
<dbReference type="Proteomes" id="UP000182840">
    <property type="component" value="Chromosome"/>
</dbReference>
<gene>
    <name evidence="2" type="ORF">BSQ44_15435</name>
</gene>
<dbReference type="SUPFAM" id="SSF69118">
    <property type="entry name" value="AhpD-like"/>
    <property type="match status" value="1"/>
</dbReference>
<reference evidence="3" key="1">
    <citation type="submission" date="2016-11" db="EMBL/GenBank/DDBJ databases">
        <title>Mesorhizobium oceanicum sp. nov., isolated from deep seawater in South China Sea.</title>
        <authorList>
            <person name="Fu G.-Y."/>
        </authorList>
    </citation>
    <scope>NUCLEOTIDE SEQUENCE [LARGE SCALE GENOMIC DNA]</scope>
    <source>
        <strain evidence="3">B7</strain>
    </source>
</reference>
<organism evidence="2 3">
    <name type="scientific">Aquibium oceanicum</name>
    <dbReference type="NCBI Taxonomy" id="1670800"/>
    <lineage>
        <taxon>Bacteria</taxon>
        <taxon>Pseudomonadati</taxon>
        <taxon>Pseudomonadota</taxon>
        <taxon>Alphaproteobacteria</taxon>
        <taxon>Hyphomicrobiales</taxon>
        <taxon>Phyllobacteriaceae</taxon>
        <taxon>Aquibium</taxon>
    </lineage>
</organism>
<accession>A0A1L3ST64</accession>
<evidence type="ECO:0000259" key="1">
    <source>
        <dbReference type="Pfam" id="PF02627"/>
    </source>
</evidence>
<dbReference type="Pfam" id="PF02627">
    <property type="entry name" value="CMD"/>
    <property type="match status" value="1"/>
</dbReference>
<dbReference type="OrthoDB" id="9801997at2"/>
<keyword evidence="3" id="KW-1185">Reference proteome</keyword>
<keyword evidence="2" id="KW-0560">Oxidoreductase</keyword>
<feature type="domain" description="Carboxymuconolactone decarboxylase-like" evidence="1">
    <location>
        <begin position="49"/>
        <end position="125"/>
    </location>
</feature>
<dbReference type="AlphaFoldDB" id="A0A1L3ST64"/>
<dbReference type="RefSeq" id="WP_072605726.1">
    <property type="nucleotide sequence ID" value="NZ_CP018171.1"/>
</dbReference>
<protein>
    <submittedName>
        <fullName evidence="2">Alkylhydroperoxidase</fullName>
    </submittedName>
</protein>
<dbReference type="InterPro" id="IPR003779">
    <property type="entry name" value="CMD-like"/>
</dbReference>
<dbReference type="InterPro" id="IPR029032">
    <property type="entry name" value="AhpD-like"/>
</dbReference>
<evidence type="ECO:0000313" key="2">
    <source>
        <dbReference type="EMBL" id="APH72596.1"/>
    </source>
</evidence>
<dbReference type="InterPro" id="IPR004675">
    <property type="entry name" value="AhpD_core"/>
</dbReference>
<dbReference type="EMBL" id="CP018171">
    <property type="protein sequence ID" value="APH72596.1"/>
    <property type="molecule type" value="Genomic_DNA"/>
</dbReference>
<name>A0A1L3ST64_9HYPH</name>
<dbReference type="GO" id="GO:0051920">
    <property type="term" value="F:peroxiredoxin activity"/>
    <property type="evidence" value="ECO:0007669"/>
    <property type="project" value="InterPro"/>
</dbReference>
<sequence>MSNPPIVPLIEYENASPEVRAVYDDIMATRKSDWINNFWKVLAHDPAQLKRMWESLKEIMGPGALDPLTKELIYIAVSATNGCEYCTYSHTAAARAKGMTDPMLMEVLAVAGKANETNRLANALRPPVDEAFKPKG</sequence>
<evidence type="ECO:0000313" key="3">
    <source>
        <dbReference type="Proteomes" id="UP000182840"/>
    </source>
</evidence>